<accession>A0A0A9D3X3</accession>
<dbReference type="EMBL" id="GBRH01215399">
    <property type="protein sequence ID" value="JAD82496.1"/>
    <property type="molecule type" value="Transcribed_RNA"/>
</dbReference>
<proteinExistence type="predicted"/>
<organism evidence="1">
    <name type="scientific">Arundo donax</name>
    <name type="common">Giant reed</name>
    <name type="synonym">Donax arundinaceus</name>
    <dbReference type="NCBI Taxonomy" id="35708"/>
    <lineage>
        <taxon>Eukaryota</taxon>
        <taxon>Viridiplantae</taxon>
        <taxon>Streptophyta</taxon>
        <taxon>Embryophyta</taxon>
        <taxon>Tracheophyta</taxon>
        <taxon>Spermatophyta</taxon>
        <taxon>Magnoliopsida</taxon>
        <taxon>Liliopsida</taxon>
        <taxon>Poales</taxon>
        <taxon>Poaceae</taxon>
        <taxon>PACMAD clade</taxon>
        <taxon>Arundinoideae</taxon>
        <taxon>Arundineae</taxon>
        <taxon>Arundo</taxon>
    </lineage>
</organism>
<protein>
    <submittedName>
        <fullName evidence="1">NAC1</fullName>
    </submittedName>
</protein>
<evidence type="ECO:0000313" key="1">
    <source>
        <dbReference type="EMBL" id="JAD82496.1"/>
    </source>
</evidence>
<reference evidence="1" key="2">
    <citation type="journal article" date="2015" name="Data Brief">
        <title>Shoot transcriptome of the giant reed, Arundo donax.</title>
        <authorList>
            <person name="Barrero R.A."/>
            <person name="Guerrero F.D."/>
            <person name="Moolhuijzen P."/>
            <person name="Goolsby J.A."/>
            <person name="Tidwell J."/>
            <person name="Bellgard S.E."/>
            <person name="Bellgard M.I."/>
        </authorList>
    </citation>
    <scope>NUCLEOTIDE SEQUENCE</scope>
    <source>
        <tissue evidence="1">Shoot tissue taken approximately 20 cm above the soil surface</tissue>
    </source>
</reference>
<sequence length="186" mass="19504">MRVGMGGGHVRRLLPGGGGGGSLLPQLHLLPLVLLVVEPAQHPVIQPERSLLGGGGAAGVGEAVLVHDPVRLDPTRRPPGVEDERLLDPQRAAPRRDGLVGAGGLPVPVPGGAVGSGPVGVLAVPGREEVPLPGAEQRALRQVPRVELVQVHLRDDGHREALPRCLPAQVVLHQLVVRRVEPEPRR</sequence>
<name>A0A0A9D3X3_ARUDO</name>
<reference evidence="1" key="1">
    <citation type="submission" date="2014-09" db="EMBL/GenBank/DDBJ databases">
        <authorList>
            <person name="Magalhaes I.L.F."/>
            <person name="Oliveira U."/>
            <person name="Santos F.R."/>
            <person name="Vidigal T.H.D.A."/>
            <person name="Brescovit A.D."/>
            <person name="Santos A.J."/>
        </authorList>
    </citation>
    <scope>NUCLEOTIDE SEQUENCE</scope>
    <source>
        <tissue evidence="1">Shoot tissue taken approximately 20 cm above the soil surface</tissue>
    </source>
</reference>
<dbReference type="AlphaFoldDB" id="A0A0A9D3X3"/>